<protein>
    <submittedName>
        <fullName evidence="1">Uncharacterized protein</fullName>
    </submittedName>
</protein>
<accession>A0A158EH14</accession>
<dbReference type="Proteomes" id="UP000071859">
    <property type="component" value="Unassembled WGS sequence"/>
</dbReference>
<gene>
    <name evidence="1" type="ORF">AWB78_07877</name>
</gene>
<evidence type="ECO:0000313" key="2">
    <source>
        <dbReference type="Proteomes" id="UP000071859"/>
    </source>
</evidence>
<reference evidence="1" key="1">
    <citation type="submission" date="2016-01" db="EMBL/GenBank/DDBJ databases">
        <authorList>
            <person name="Peeters C."/>
        </authorList>
    </citation>
    <scope>NUCLEOTIDE SEQUENCE</scope>
    <source>
        <strain evidence="1">LMG 29321</strain>
    </source>
</reference>
<organism evidence="1 2">
    <name type="scientific">Caballeronia calidae</name>
    <dbReference type="NCBI Taxonomy" id="1777139"/>
    <lineage>
        <taxon>Bacteria</taxon>
        <taxon>Pseudomonadati</taxon>
        <taxon>Pseudomonadota</taxon>
        <taxon>Betaproteobacteria</taxon>
        <taxon>Burkholderiales</taxon>
        <taxon>Burkholderiaceae</taxon>
        <taxon>Caballeronia</taxon>
    </lineage>
</organism>
<dbReference type="EMBL" id="FCOX02000101">
    <property type="protein sequence ID" value="SAL06104.1"/>
    <property type="molecule type" value="Genomic_DNA"/>
</dbReference>
<sequence length="44" mass="4656">MTMRTYYTLACPCGATGAIKLSENDAPFSASYESYSVEGFAGGH</sequence>
<evidence type="ECO:0000313" key="1">
    <source>
        <dbReference type="EMBL" id="SAL06104.1"/>
    </source>
</evidence>
<proteinExistence type="predicted"/>
<keyword evidence="2" id="KW-1185">Reference proteome</keyword>
<dbReference type="AlphaFoldDB" id="A0A158EH14"/>
<dbReference type="RefSeq" id="WP_269768966.1">
    <property type="nucleotide sequence ID" value="NZ_FCOX02000101.1"/>
</dbReference>
<comment type="caution">
    <text evidence="1">The sequence shown here is derived from an EMBL/GenBank/DDBJ whole genome shotgun (WGS) entry which is preliminary data.</text>
</comment>
<name>A0A158EH14_9BURK</name>